<feature type="active site" description="Proton donor/acceptor" evidence="1">
    <location>
        <position position="94"/>
    </location>
</feature>
<reference evidence="3" key="1">
    <citation type="submission" date="2022-11" db="EMBL/GenBank/DDBJ databases">
        <title>Draft genome sequence of Hoeflea poritis E7-10 and Hoeflea prorocentri PM5-8, separated from scleractinian coral Porites lutea and marine dinoflagellate.</title>
        <authorList>
            <person name="Zhang G."/>
            <person name="Wei Q."/>
            <person name="Cai L."/>
        </authorList>
    </citation>
    <scope>NUCLEOTIDE SEQUENCE</scope>
    <source>
        <strain evidence="3">PM5-8</strain>
    </source>
</reference>
<feature type="active site" description="Tele-phosphohistidine intermediate" evidence="1">
    <location>
        <position position="13"/>
    </location>
</feature>
<protein>
    <submittedName>
        <fullName evidence="3">Phosphoglycerate mutase family protein</fullName>
    </submittedName>
</protein>
<organism evidence="3 4">
    <name type="scientific">Hoeflea prorocentri</name>
    <dbReference type="NCBI Taxonomy" id="1922333"/>
    <lineage>
        <taxon>Bacteria</taxon>
        <taxon>Pseudomonadati</taxon>
        <taxon>Pseudomonadota</taxon>
        <taxon>Alphaproteobacteria</taxon>
        <taxon>Hyphomicrobiales</taxon>
        <taxon>Rhizobiaceae</taxon>
        <taxon>Hoeflea</taxon>
    </lineage>
</organism>
<feature type="binding site" evidence="2">
    <location>
        <position position="67"/>
    </location>
    <ligand>
        <name>substrate</name>
    </ligand>
</feature>
<evidence type="ECO:0000256" key="2">
    <source>
        <dbReference type="PIRSR" id="PIRSR613078-2"/>
    </source>
</evidence>
<dbReference type="Proteomes" id="UP001151234">
    <property type="component" value="Unassembled WGS sequence"/>
</dbReference>
<dbReference type="CDD" id="cd07067">
    <property type="entry name" value="HP_PGM_like"/>
    <property type="match status" value="1"/>
</dbReference>
<keyword evidence="4" id="KW-1185">Reference proteome</keyword>
<gene>
    <name evidence="3" type="ORF">OQ273_12895</name>
</gene>
<comment type="caution">
    <text evidence="3">The sequence shown here is derived from an EMBL/GenBank/DDBJ whole genome shotgun (WGS) entry which is preliminary data.</text>
</comment>
<proteinExistence type="predicted"/>
<dbReference type="PANTHER" id="PTHR48100:SF59">
    <property type="entry name" value="ADENOSYLCOBALAMIN_ALPHA-RIBAZOLE PHOSPHATASE"/>
    <property type="match status" value="1"/>
</dbReference>
<dbReference type="SUPFAM" id="SSF53254">
    <property type="entry name" value="Phosphoglycerate mutase-like"/>
    <property type="match status" value="1"/>
</dbReference>
<feature type="binding site" evidence="2">
    <location>
        <begin position="12"/>
        <end position="19"/>
    </location>
    <ligand>
        <name>substrate</name>
    </ligand>
</feature>
<evidence type="ECO:0000256" key="1">
    <source>
        <dbReference type="PIRSR" id="PIRSR613078-1"/>
    </source>
</evidence>
<dbReference type="SMART" id="SM00855">
    <property type="entry name" value="PGAM"/>
    <property type="match status" value="1"/>
</dbReference>
<sequence length="203" mass="22995">MAPTAPVVYVVRHGITDWNMAMRFQGAQDIPINAQGRAQADSNGLLLRQELGASASTFDFVASPLSRTRETMERVRAAMGLEAKEYRTDDRLIEVCFGDWEGSTIEELSRSEPDRFRERSEDKWNFQPPGASSESYEILSWRVAAWFKEIQRPTVCVSHGGVIRSLFRRIAGMSGEDAAELIIPQDRVLKIEGRHMHWLPADQ</sequence>
<dbReference type="InterPro" id="IPR029033">
    <property type="entry name" value="His_PPase_superfam"/>
</dbReference>
<accession>A0A9X3ZI61</accession>
<dbReference type="RefSeq" id="WP_267990908.1">
    <property type="nucleotide sequence ID" value="NZ_JAPJZI010000001.1"/>
</dbReference>
<evidence type="ECO:0000313" key="4">
    <source>
        <dbReference type="Proteomes" id="UP001151234"/>
    </source>
</evidence>
<dbReference type="EMBL" id="JAPJZI010000001">
    <property type="protein sequence ID" value="MDA5399473.1"/>
    <property type="molecule type" value="Genomic_DNA"/>
</dbReference>
<dbReference type="GO" id="GO:0016791">
    <property type="term" value="F:phosphatase activity"/>
    <property type="evidence" value="ECO:0007669"/>
    <property type="project" value="TreeGrafter"/>
</dbReference>
<dbReference type="PIRSF" id="PIRSF000709">
    <property type="entry name" value="6PFK_2-Ptase"/>
    <property type="match status" value="1"/>
</dbReference>
<dbReference type="InterPro" id="IPR050275">
    <property type="entry name" value="PGM_Phosphatase"/>
</dbReference>
<dbReference type="PANTHER" id="PTHR48100">
    <property type="entry name" value="BROAD-SPECIFICITY PHOSPHATASE YOR283W-RELATED"/>
    <property type="match status" value="1"/>
</dbReference>
<dbReference type="GO" id="GO:0005737">
    <property type="term" value="C:cytoplasm"/>
    <property type="evidence" value="ECO:0007669"/>
    <property type="project" value="TreeGrafter"/>
</dbReference>
<name>A0A9X3ZI61_9HYPH</name>
<dbReference type="InterPro" id="IPR013078">
    <property type="entry name" value="His_Pase_superF_clade-1"/>
</dbReference>
<evidence type="ECO:0000313" key="3">
    <source>
        <dbReference type="EMBL" id="MDA5399473.1"/>
    </source>
</evidence>
<dbReference type="Pfam" id="PF00300">
    <property type="entry name" value="His_Phos_1"/>
    <property type="match status" value="1"/>
</dbReference>
<dbReference type="AlphaFoldDB" id="A0A9X3ZI61"/>
<dbReference type="Gene3D" id="3.40.50.1240">
    <property type="entry name" value="Phosphoglycerate mutase-like"/>
    <property type="match status" value="1"/>
</dbReference>